<protein>
    <submittedName>
        <fullName evidence="1">Uncharacterized protein</fullName>
    </submittedName>
</protein>
<dbReference type="Proteomes" id="UP000307720">
    <property type="component" value="Unassembled WGS sequence"/>
</dbReference>
<accession>A0AC61QYT8</accession>
<gene>
    <name evidence="1" type="ORF">E5357_12160</name>
</gene>
<sequence>MAENLRIVKNVAIVLLEVPVKVRKLSLSNGKTAKLINHPILPDCGIINAPEDKEQPFYSIMSSDANMQKAIQRYKGFIEEAENIDAIFLLINRPYRLQFLELIQRGLSPDEMGELLAYLWVDSENPNNSAVSLPTLIKWFKKASKQSLMDAEELAYYNSLPDEFTVYRGIGSKTNKKGISYTLSLEKAEWFANRFQQDGYVLTGTAKKKDVLAYLNGREEQEILIEPKKIASLHKM</sequence>
<keyword evidence="2" id="KW-1185">Reference proteome</keyword>
<name>A0AC61QYT8_9FIRM</name>
<dbReference type="EMBL" id="SRZB01000029">
    <property type="protein sequence ID" value="TGX97582.1"/>
    <property type="molecule type" value="Genomic_DNA"/>
</dbReference>
<reference evidence="1" key="1">
    <citation type="submission" date="2019-04" db="EMBL/GenBank/DDBJ databases">
        <title>Microbes associate with the intestines of laboratory mice.</title>
        <authorList>
            <person name="Navarre W."/>
            <person name="Wong E."/>
            <person name="Huang K."/>
            <person name="Tropini C."/>
            <person name="Ng K."/>
            <person name="Yu B."/>
        </authorList>
    </citation>
    <scope>NUCLEOTIDE SEQUENCE</scope>
    <source>
        <strain evidence="1">NM72_1-8</strain>
    </source>
</reference>
<proteinExistence type="predicted"/>
<comment type="caution">
    <text evidence="1">The sequence shown here is derived from an EMBL/GenBank/DDBJ whole genome shotgun (WGS) entry which is preliminary data.</text>
</comment>
<organism evidence="1 2">
    <name type="scientific">Hominisplanchenecus murintestinalis</name>
    <dbReference type="NCBI Taxonomy" id="2941517"/>
    <lineage>
        <taxon>Bacteria</taxon>
        <taxon>Bacillati</taxon>
        <taxon>Bacillota</taxon>
        <taxon>Clostridia</taxon>
        <taxon>Lachnospirales</taxon>
        <taxon>Lachnospiraceae</taxon>
        <taxon>Hominisplanchenecus</taxon>
    </lineage>
</organism>
<evidence type="ECO:0000313" key="1">
    <source>
        <dbReference type="EMBL" id="TGX97582.1"/>
    </source>
</evidence>
<evidence type="ECO:0000313" key="2">
    <source>
        <dbReference type="Proteomes" id="UP000307720"/>
    </source>
</evidence>